<comment type="subcellular location">
    <subcellularLocation>
        <location evidence="1">Cytoplasm</location>
        <location evidence="1">Cytoskeleton</location>
        <location evidence="1">Microtubule organizing center</location>
        <location evidence="1">Centrosome</location>
    </subcellularLocation>
</comment>
<evidence type="ECO:0000256" key="4">
    <source>
        <dbReference type="ARBA" id="ARBA00023212"/>
    </source>
</evidence>
<dbReference type="CTD" id="22981"/>
<accession>A0A6P7JNS3</accession>
<organism evidence="7 8">
    <name type="scientific">Parambassis ranga</name>
    <name type="common">Indian glassy fish</name>
    <dbReference type="NCBI Taxonomy" id="210632"/>
    <lineage>
        <taxon>Eukaryota</taxon>
        <taxon>Metazoa</taxon>
        <taxon>Chordata</taxon>
        <taxon>Craniata</taxon>
        <taxon>Vertebrata</taxon>
        <taxon>Euteleostomi</taxon>
        <taxon>Actinopterygii</taxon>
        <taxon>Neopterygii</taxon>
        <taxon>Teleostei</taxon>
        <taxon>Neoteleostei</taxon>
        <taxon>Acanthomorphata</taxon>
        <taxon>Ovalentaria</taxon>
        <taxon>Ambassidae</taxon>
        <taxon>Parambassis</taxon>
    </lineage>
</organism>
<feature type="region of interest" description="Disordered" evidence="6">
    <location>
        <begin position="394"/>
        <end position="465"/>
    </location>
</feature>
<proteinExistence type="predicted"/>
<dbReference type="RefSeq" id="XP_028278574.1">
    <property type="nucleotide sequence ID" value="XM_028422773.1"/>
</dbReference>
<keyword evidence="4" id="KW-0206">Cytoskeleton</keyword>
<protein>
    <submittedName>
        <fullName evidence="8">Ninein-like protein</fullName>
    </submittedName>
</protein>
<name>A0A6P7JNS3_9TELE</name>
<feature type="region of interest" description="Disordered" evidence="6">
    <location>
        <begin position="1"/>
        <end position="31"/>
    </location>
</feature>
<dbReference type="Proteomes" id="UP000515145">
    <property type="component" value="Chromosome 15"/>
</dbReference>
<evidence type="ECO:0000256" key="2">
    <source>
        <dbReference type="ARBA" id="ARBA00022490"/>
    </source>
</evidence>
<keyword evidence="3" id="KW-0597">Phosphoprotein</keyword>
<keyword evidence="7" id="KW-1185">Reference proteome</keyword>
<reference evidence="8" key="1">
    <citation type="submission" date="2025-08" db="UniProtKB">
        <authorList>
            <consortium name="RefSeq"/>
        </authorList>
    </citation>
    <scope>IDENTIFICATION</scope>
</reference>
<dbReference type="InParanoid" id="A0A6P7JNS3"/>
<evidence type="ECO:0000313" key="8">
    <source>
        <dbReference type="RefSeq" id="XP_028278574.1"/>
    </source>
</evidence>
<evidence type="ECO:0000256" key="6">
    <source>
        <dbReference type="SAM" id="MobiDB-lite"/>
    </source>
</evidence>
<feature type="coiled-coil region" evidence="5">
    <location>
        <begin position="786"/>
        <end position="950"/>
    </location>
</feature>
<gene>
    <name evidence="8" type="primary">ninl</name>
</gene>
<evidence type="ECO:0000313" key="7">
    <source>
        <dbReference type="Proteomes" id="UP000515145"/>
    </source>
</evidence>
<evidence type="ECO:0000256" key="3">
    <source>
        <dbReference type="ARBA" id="ARBA00022553"/>
    </source>
</evidence>
<keyword evidence="5" id="KW-0175">Coiled coil</keyword>
<feature type="coiled-coil region" evidence="5">
    <location>
        <begin position="582"/>
        <end position="680"/>
    </location>
</feature>
<dbReference type="PANTHER" id="PTHR18905">
    <property type="entry name" value="NINEIN"/>
    <property type="match status" value="1"/>
</dbReference>
<dbReference type="AlphaFoldDB" id="A0A6P7JNS3"/>
<evidence type="ECO:0000256" key="1">
    <source>
        <dbReference type="ARBA" id="ARBA00004300"/>
    </source>
</evidence>
<keyword evidence="2" id="KW-0963">Cytoplasm</keyword>
<sequence length="1114" mass="128251">MFPLQSLKSDEEAGSQKDSIQPHFPSKDNQQEQVELGVRGHHVLAAACDQLCLQQLHSEDVDTDLHGRVSIKDFKKALCGSAPISCSTPLRAADLQRALHRSKAELEERTARSTSPSLLTATVGQRVLSRLDDGSGCTSPERVVALWTEEGIRNSQDILQTLDFPLEERVCLTDLTLALDNELLVSGNGIHQAALISYKNEIQHLQEVAEQACRERDKVKADLDLADHRNLQLVREVDDRHASMETLNQSRIRDLELDFRDRLTALRSQWEQEREALLQQAEQERSALQGELQLLRGQESELQEELCSTTQENRRLEDELSSMKLQLAEAESSLSRLQRDLDQLLQDKFGSLDPSGSSLSHEERFSEIVKEYELQCRELQDRNDELSSELELLKSQRSNRKGGRSAGDGGGNNDIIDTSTLTWSDQHAESDSEDADMKRSSPPLVKKKLQPADKPALSSLDGASGPAVSIQTELALEQLKLKHNQDLQQLNIQLETQVNYYERSLELMRQSMEVERKDISQAFKLEISELEEQKSQAEQQVKQLKETLDKLQTQIQHGGAGWSNEQDRRVQRERAELEQNFAKEISNLVQRLSAEKDQLEAELKLKMDQEVMLVRTQLEEVRSENAALQERLSVLQQEVQNLEEDVNRKRRKLEEMEQEHERSREEEERLYKENSRYREEVLDLSSRNLQLSNDNAELSAHLRGDQESVRMLRERLATVSKEQDEEQMMLRRLQDAAAQQEREKQQLQASWTQERQLLERELSCCKDKLGREAELEAELSSVTLKLQWMEEDKAKLQRDAEDRNNKVEKLQQRVVSLESEAELLHSQLHAANQETLGHTQEVSELQRRLQDVHRQVEEMEAGLRKLMKEKEELRQALEEQEEQARITLQEETHTLRIQNQDLQQQLSDLQVQNLQVHKLTEEQQDLKTRLNEVEAARTQAQNQVVRADAALSVVQAQHLRQLQEVQQQTGCGFKEEVELLQAQLVEEQRRSQQLEETLRLQAQQSSSQISIKQDQYEKAMAALQQRSEDLETKLKALRLVLQEKVQQLKEQLVKNAKRSALLQDVYVENSELMKALQITEQRQKHAEKKSFQLEEKVAALHTLLREVVTASLAT</sequence>
<evidence type="ECO:0000256" key="5">
    <source>
        <dbReference type="SAM" id="Coils"/>
    </source>
</evidence>
<feature type="coiled-coil region" evidence="5">
    <location>
        <begin position="723"/>
        <end position="750"/>
    </location>
</feature>
<dbReference type="OrthoDB" id="5799458at2759"/>
<feature type="coiled-coil region" evidence="5">
    <location>
        <begin position="520"/>
        <end position="554"/>
    </location>
</feature>
<dbReference type="GO" id="GO:0034454">
    <property type="term" value="P:microtubule anchoring at centrosome"/>
    <property type="evidence" value="ECO:0007669"/>
    <property type="project" value="TreeGrafter"/>
</dbReference>
<dbReference type="GeneID" id="114446892"/>
<dbReference type="GO" id="GO:0005813">
    <property type="term" value="C:centrosome"/>
    <property type="evidence" value="ECO:0007669"/>
    <property type="project" value="UniProtKB-SubCell"/>
</dbReference>
<dbReference type="PANTHER" id="PTHR18905:SF12">
    <property type="entry name" value="NINEIN-LIKE PROTEIN"/>
    <property type="match status" value="1"/>
</dbReference>
<dbReference type="SUPFAM" id="SSF90257">
    <property type="entry name" value="Myosin rod fragments"/>
    <property type="match status" value="1"/>
</dbReference>
<feature type="compositionally biased region" description="Basic and acidic residues" evidence="6">
    <location>
        <begin position="426"/>
        <end position="439"/>
    </location>
</feature>
<feature type="coiled-coil region" evidence="5">
    <location>
        <begin position="195"/>
        <end position="222"/>
    </location>
</feature>
<feature type="coiled-coil region" evidence="5">
    <location>
        <begin position="977"/>
        <end position="1096"/>
    </location>
</feature>